<dbReference type="Gene3D" id="3.30.300.10">
    <property type="match status" value="1"/>
</dbReference>
<dbReference type="AlphaFoldDB" id="A0A075W8Y8"/>
<feature type="binding site" evidence="14">
    <location>
        <begin position="135"/>
        <end position="140"/>
    </location>
    <ligand>
        <name>ATP</name>
        <dbReference type="ChEBI" id="CHEBI:30616"/>
    </ligand>
</feature>
<dbReference type="SMR" id="A0A075W8Y8"/>
<protein>
    <recommendedName>
        <fullName evidence="6 14">S-adenosylmethionine synthase</fullName>
        <shortName evidence="14">AdoMet synthase</shortName>
        <ecNumber evidence="5 14">2.5.1.6</ecNumber>
    </recommendedName>
    <alternativeName>
        <fullName evidence="12 14">Methionine adenosyltransferase</fullName>
    </alternativeName>
</protein>
<evidence type="ECO:0000256" key="6">
    <source>
        <dbReference type="ARBA" id="ARBA00020319"/>
    </source>
</evidence>
<keyword evidence="8 14" id="KW-0808">Transferase</keyword>
<reference evidence="15 16" key="1">
    <citation type="submission" date="2013-07" db="EMBL/GenBank/DDBJ databases">
        <title>Genome of Archaeoglobus fulgidus.</title>
        <authorList>
            <person name="Fiebig A."/>
            <person name="Birkeland N.-K."/>
        </authorList>
    </citation>
    <scope>NUCLEOTIDE SEQUENCE [LARGE SCALE GENOMIC DNA]</scope>
    <source>
        <strain evidence="15 16">DSM 8774</strain>
    </source>
</reference>
<name>A0A075W8Y8_ARCFL</name>
<dbReference type="InterPro" id="IPR027790">
    <property type="entry name" value="AdoMet_synthase_2_family"/>
</dbReference>
<dbReference type="Pfam" id="PF01941">
    <property type="entry name" value="AdoMet_Synthase"/>
    <property type="match status" value="1"/>
</dbReference>
<dbReference type="Gene3D" id="3.30.300.280">
    <property type="entry name" value="S-adenosylmethionine synthetase, C-terminal domain"/>
    <property type="match status" value="1"/>
</dbReference>
<proteinExistence type="inferred from homology"/>
<keyword evidence="9 14" id="KW-0547">Nucleotide-binding</keyword>
<evidence type="ECO:0000256" key="11">
    <source>
        <dbReference type="ARBA" id="ARBA00022842"/>
    </source>
</evidence>
<evidence type="ECO:0000256" key="8">
    <source>
        <dbReference type="ARBA" id="ARBA00022679"/>
    </source>
</evidence>
<dbReference type="InterPro" id="IPR002795">
    <property type="entry name" value="S-AdoMet_synthetase_arc"/>
</dbReference>
<dbReference type="GO" id="GO:0005524">
    <property type="term" value="F:ATP binding"/>
    <property type="evidence" value="ECO:0007669"/>
    <property type="project" value="UniProtKB-UniRule"/>
</dbReference>
<dbReference type="NCBIfam" id="NF003364">
    <property type="entry name" value="PRK04439.1-3"/>
    <property type="match status" value="1"/>
</dbReference>
<evidence type="ECO:0000256" key="4">
    <source>
        <dbReference type="ARBA" id="ARBA00009691"/>
    </source>
</evidence>
<comment type="catalytic activity">
    <reaction evidence="13 14">
        <text>L-methionine + ATP + H2O = S-adenosyl-L-methionine + phosphate + diphosphate</text>
        <dbReference type="Rhea" id="RHEA:21080"/>
        <dbReference type="ChEBI" id="CHEBI:15377"/>
        <dbReference type="ChEBI" id="CHEBI:30616"/>
        <dbReference type="ChEBI" id="CHEBI:33019"/>
        <dbReference type="ChEBI" id="CHEBI:43474"/>
        <dbReference type="ChEBI" id="CHEBI:57844"/>
        <dbReference type="ChEBI" id="CHEBI:59789"/>
        <dbReference type="EC" id="2.5.1.6"/>
    </reaction>
</comment>
<comment type="cofactor">
    <cofactor evidence="1 14">
        <name>Mg(2+)</name>
        <dbReference type="ChEBI" id="CHEBI:18420"/>
    </cofactor>
</comment>
<evidence type="ECO:0000313" key="15">
    <source>
        <dbReference type="EMBL" id="AIG96890.1"/>
    </source>
</evidence>
<evidence type="ECO:0000256" key="2">
    <source>
        <dbReference type="ARBA" id="ARBA00003775"/>
    </source>
</evidence>
<keyword evidence="10 14" id="KW-0067">ATP-binding</keyword>
<keyword evidence="11 14" id="KW-0460">Magnesium</keyword>
<evidence type="ECO:0000256" key="1">
    <source>
        <dbReference type="ARBA" id="ARBA00001946"/>
    </source>
</evidence>
<dbReference type="GO" id="GO:0004478">
    <property type="term" value="F:methionine adenosyltransferase activity"/>
    <property type="evidence" value="ECO:0007669"/>
    <property type="project" value="UniProtKB-UniRule"/>
</dbReference>
<evidence type="ECO:0000256" key="13">
    <source>
        <dbReference type="ARBA" id="ARBA00048344"/>
    </source>
</evidence>
<dbReference type="GO" id="GO:0006556">
    <property type="term" value="P:S-adenosylmethionine biosynthetic process"/>
    <property type="evidence" value="ECO:0007669"/>
    <property type="project" value="UniProtKB-UniRule"/>
</dbReference>
<dbReference type="EC" id="2.5.1.6" evidence="5 14"/>
<evidence type="ECO:0000313" key="16">
    <source>
        <dbReference type="Proteomes" id="UP000028501"/>
    </source>
</evidence>
<evidence type="ECO:0000256" key="14">
    <source>
        <dbReference type="HAMAP-Rule" id="MF_00136"/>
    </source>
</evidence>
<accession>A0A075W8Y8</accession>
<evidence type="ECO:0000256" key="10">
    <source>
        <dbReference type="ARBA" id="ARBA00022840"/>
    </source>
</evidence>
<dbReference type="NCBIfam" id="NF003366">
    <property type="entry name" value="PRK04439.1-5"/>
    <property type="match status" value="1"/>
</dbReference>
<dbReference type="GO" id="GO:0006730">
    <property type="term" value="P:one-carbon metabolic process"/>
    <property type="evidence" value="ECO:0007669"/>
    <property type="project" value="UniProtKB-KW"/>
</dbReference>
<dbReference type="Proteomes" id="UP000028501">
    <property type="component" value="Chromosome"/>
</dbReference>
<evidence type="ECO:0000256" key="9">
    <source>
        <dbReference type="ARBA" id="ARBA00022741"/>
    </source>
</evidence>
<evidence type="ECO:0000256" key="7">
    <source>
        <dbReference type="ARBA" id="ARBA00022563"/>
    </source>
</evidence>
<dbReference type="GeneID" id="24793604"/>
<dbReference type="PANTHER" id="PTHR36697:SF1">
    <property type="entry name" value="S-ADENOSYLMETHIONINE SYNTHASE"/>
    <property type="match status" value="1"/>
</dbReference>
<dbReference type="UniPathway" id="UPA00315">
    <property type="reaction ID" value="UER00080"/>
</dbReference>
<sequence>MPNIFVEELVHTPIEKQVIEIVERKGIGHPDSLADGMAEAMSRELSREYIRRFGAVLHHNTDETQIVAGRSNPQFGGGEVIEPIYVLLVGRATKFFNGEYIPTDKIALKAARDYIRQHMQNLDPELDVVFNVRLGEGSTDLQDVFRRKSGNVALANDTSFGIGFAPLSETERLVFNVERRIYEEFRKKNPAIGEDVKVMGLREKDRISLTIAAAFVDRYVANIKEYDAIKEELENFVKEISSEYTEREVEVFVNTADDYETGCVYLTVTGTSAENGDDGSVGRGNRCNGLITPGRPMSMEASSGKNPINHVGKIYNLLANQIAARIAEEVEGVEEVYVRILSQIGKPINEPKALSVQVIPKSGYDISKLERPARDIAEEMIANVGKITDMVIEGKVRTF</sequence>
<dbReference type="RefSeq" id="WP_010877564.1">
    <property type="nucleotide sequence ID" value="NZ_CP006577.1"/>
</dbReference>
<evidence type="ECO:0000256" key="12">
    <source>
        <dbReference type="ARBA" id="ARBA00032151"/>
    </source>
</evidence>
<dbReference type="EMBL" id="CP006577">
    <property type="protein sequence ID" value="AIG96890.1"/>
    <property type="molecule type" value="Genomic_DNA"/>
</dbReference>
<dbReference type="PANTHER" id="PTHR36697">
    <property type="entry name" value="S-ADENOSYLMETHIONINE SYNTHASE"/>
    <property type="match status" value="1"/>
</dbReference>
<dbReference type="GO" id="GO:0000287">
    <property type="term" value="F:magnesium ion binding"/>
    <property type="evidence" value="ECO:0007669"/>
    <property type="project" value="UniProtKB-UniRule"/>
</dbReference>
<evidence type="ECO:0000256" key="3">
    <source>
        <dbReference type="ARBA" id="ARBA00005224"/>
    </source>
</evidence>
<organism evidence="15 16">
    <name type="scientific">Archaeoglobus fulgidus DSM 8774</name>
    <dbReference type="NCBI Taxonomy" id="1344584"/>
    <lineage>
        <taxon>Archaea</taxon>
        <taxon>Methanobacteriati</taxon>
        <taxon>Methanobacteriota</taxon>
        <taxon>Archaeoglobi</taxon>
        <taxon>Archaeoglobales</taxon>
        <taxon>Archaeoglobaceae</taxon>
        <taxon>Archaeoglobus</taxon>
    </lineage>
</organism>
<evidence type="ECO:0000256" key="5">
    <source>
        <dbReference type="ARBA" id="ARBA00012828"/>
    </source>
</evidence>
<comment type="function">
    <text evidence="2 14">Catalyzes the formation of S-adenosylmethionine from methionine and ATP.</text>
</comment>
<comment type="pathway">
    <text evidence="3 14">Amino-acid biosynthesis; S-adenosyl-L-methionine biosynthesis; S-adenosyl-L-methionine from L-methionine: step 1/1.</text>
</comment>
<keyword evidence="7 14" id="KW-0554">One-carbon metabolism</keyword>
<dbReference type="HAMAP" id="MF_00136">
    <property type="entry name" value="S_AdoMet_synth2"/>
    <property type="match status" value="1"/>
</dbReference>
<comment type="similarity">
    <text evidence="4 14">Belongs to the AdoMet synthase 2 family.</text>
</comment>
<dbReference type="HOGENOM" id="CLU_057642_0_0_2"/>
<dbReference type="InterPro" id="IPR042544">
    <property type="entry name" value="AdoMet_synthase_3"/>
</dbReference>
<dbReference type="KEGG" id="afg:AFULGI_00000440"/>
<gene>
    <name evidence="14" type="primary">mat</name>
    <name evidence="15" type="ORF">AFULGI_00000440</name>
</gene>